<evidence type="ECO:0000313" key="2">
    <source>
        <dbReference type="EMBL" id="KAG7452809.1"/>
    </source>
</evidence>
<evidence type="ECO:0000313" key="3">
    <source>
        <dbReference type="Proteomes" id="UP000812287"/>
    </source>
</evidence>
<accession>A0A9P8AYE4</accession>
<sequence length="181" mass="20025">MPRQILPPRARCVQITEGTVTCQCPWFNSPTLPLDQLICVACGHGIHTHVDYESKVIYHNPTTQLWHMPKRRINRRLVPAPFNFSTMNPSPDPFASSPTDSQTPSNANPSKSSGDTGTLTAVPVPFQSNSVPHFSQNEADTFVLISNRTTHTCGSTLSFTTHPRVTMITKVIQLGQVVEYP</sequence>
<reference evidence="2" key="1">
    <citation type="submission" date="2020-11" db="EMBL/GenBank/DDBJ databases">
        <title>Adaptations for nitrogen fixation in a non-lichenized fungal sporocarp promotes dispersal by wood-feeding termites.</title>
        <authorList>
            <consortium name="DOE Joint Genome Institute"/>
            <person name="Koch R.A."/>
            <person name="Yoon G."/>
            <person name="Arayal U."/>
            <person name="Lail K."/>
            <person name="Amirebrahimi M."/>
            <person name="Labutti K."/>
            <person name="Lipzen A."/>
            <person name="Riley R."/>
            <person name="Barry K."/>
            <person name="Henrissat B."/>
            <person name="Grigoriev I.V."/>
            <person name="Herr J.R."/>
            <person name="Aime M.C."/>
        </authorList>
    </citation>
    <scope>NUCLEOTIDE SEQUENCE</scope>
    <source>
        <strain evidence="2">MCA 3950</strain>
    </source>
</reference>
<dbReference type="Proteomes" id="UP000812287">
    <property type="component" value="Unassembled WGS sequence"/>
</dbReference>
<gene>
    <name evidence="2" type="ORF">BT62DRAFT_1070528</name>
</gene>
<comment type="caution">
    <text evidence="2">The sequence shown here is derived from an EMBL/GenBank/DDBJ whole genome shotgun (WGS) entry which is preliminary data.</text>
</comment>
<dbReference type="RefSeq" id="XP_043046309.1">
    <property type="nucleotide sequence ID" value="XM_043178671.1"/>
</dbReference>
<name>A0A9P8AYE4_9AGAR</name>
<dbReference type="EMBL" id="MU250523">
    <property type="protein sequence ID" value="KAG7452809.1"/>
    <property type="molecule type" value="Genomic_DNA"/>
</dbReference>
<feature type="region of interest" description="Disordered" evidence="1">
    <location>
        <begin position="82"/>
        <end position="120"/>
    </location>
</feature>
<organism evidence="2 3">
    <name type="scientific">Guyanagaster necrorhizus</name>
    <dbReference type="NCBI Taxonomy" id="856835"/>
    <lineage>
        <taxon>Eukaryota</taxon>
        <taxon>Fungi</taxon>
        <taxon>Dikarya</taxon>
        <taxon>Basidiomycota</taxon>
        <taxon>Agaricomycotina</taxon>
        <taxon>Agaricomycetes</taxon>
        <taxon>Agaricomycetidae</taxon>
        <taxon>Agaricales</taxon>
        <taxon>Marasmiineae</taxon>
        <taxon>Physalacriaceae</taxon>
        <taxon>Guyanagaster</taxon>
    </lineage>
</organism>
<proteinExistence type="predicted"/>
<feature type="compositionally biased region" description="Polar residues" evidence="1">
    <location>
        <begin position="96"/>
        <end position="119"/>
    </location>
</feature>
<protein>
    <submittedName>
        <fullName evidence="2">Uncharacterized protein</fullName>
    </submittedName>
</protein>
<evidence type="ECO:0000256" key="1">
    <source>
        <dbReference type="SAM" id="MobiDB-lite"/>
    </source>
</evidence>
<dbReference type="AlphaFoldDB" id="A0A9P8AYE4"/>
<dbReference type="OrthoDB" id="2924654at2759"/>
<keyword evidence="3" id="KW-1185">Reference proteome</keyword>
<dbReference type="GeneID" id="66100965"/>